<accession>A0A1X1P8P0</accession>
<protein>
    <submittedName>
        <fullName evidence="2">Uncharacterized protein</fullName>
    </submittedName>
</protein>
<organism evidence="2 3">
    <name type="scientific">Burkholderia puraquae</name>
    <dbReference type="NCBI Taxonomy" id="1904757"/>
    <lineage>
        <taxon>Bacteria</taxon>
        <taxon>Pseudomonadati</taxon>
        <taxon>Pseudomonadota</taxon>
        <taxon>Betaproteobacteria</taxon>
        <taxon>Burkholderiales</taxon>
        <taxon>Burkholderiaceae</taxon>
        <taxon>Burkholderia</taxon>
        <taxon>Burkholderia cepacia complex</taxon>
    </lineage>
</organism>
<evidence type="ECO:0000313" key="2">
    <source>
        <dbReference type="EMBL" id="ORT81680.1"/>
    </source>
</evidence>
<dbReference type="Proteomes" id="UP000193146">
    <property type="component" value="Unassembled WGS sequence"/>
</dbReference>
<keyword evidence="3" id="KW-1185">Reference proteome</keyword>
<feature type="region of interest" description="Disordered" evidence="1">
    <location>
        <begin position="1"/>
        <end position="32"/>
    </location>
</feature>
<sequence>MPCEAGARRPAGLSAAAQRDAPNGAPGLPRGASACTGRANALQSNHAGGAAAAPINLSLKRK</sequence>
<comment type="caution">
    <text evidence="2">The sequence shown here is derived from an EMBL/GenBank/DDBJ whole genome shotgun (WGS) entry which is preliminary data.</text>
</comment>
<name>A0A1X1P8P0_9BURK</name>
<proteinExistence type="predicted"/>
<evidence type="ECO:0000256" key="1">
    <source>
        <dbReference type="SAM" id="MobiDB-lite"/>
    </source>
</evidence>
<reference evidence="2 3" key="1">
    <citation type="submission" date="2017-04" db="EMBL/GenBank/DDBJ databases">
        <title>Burkholderia puraquae sp. nov., a novel Burkholderia cepacia complex species from hospital setting samples.</title>
        <authorList>
            <person name="Martina P."/>
            <person name="Leguizamon M."/>
            <person name="Prieto C."/>
            <person name="Sousa S."/>
            <person name="Montanaro P."/>
            <person name="Draghi W."/>
            <person name="Staembler M."/>
            <person name="Bettiol M."/>
            <person name="Figoli C."/>
            <person name="Palau J."/>
            <person name="Alvarez F."/>
            <person name="Benetti S."/>
            <person name="Anchat E."/>
            <person name="Vescina C."/>
            <person name="Ferreras J."/>
            <person name="Lasch P."/>
            <person name="Lagares A."/>
            <person name="Zorreguieta A."/>
            <person name="Yantorno O."/>
            <person name="Bosch A."/>
        </authorList>
    </citation>
    <scope>NUCLEOTIDE SEQUENCE [LARGE SCALE GENOMIC DNA]</scope>
    <source>
        <strain evidence="2 3">CAMPA 1040</strain>
    </source>
</reference>
<dbReference type="AlphaFoldDB" id="A0A1X1P8P0"/>
<gene>
    <name evidence="2" type="ORF">B7G54_30865</name>
</gene>
<dbReference type="EMBL" id="NBYX01000022">
    <property type="protein sequence ID" value="ORT81680.1"/>
    <property type="molecule type" value="Genomic_DNA"/>
</dbReference>
<evidence type="ECO:0000313" key="3">
    <source>
        <dbReference type="Proteomes" id="UP000193146"/>
    </source>
</evidence>